<organism evidence="2 3">
    <name type="scientific">Ceratopteris richardii</name>
    <name type="common">Triangle waterfern</name>
    <dbReference type="NCBI Taxonomy" id="49495"/>
    <lineage>
        <taxon>Eukaryota</taxon>
        <taxon>Viridiplantae</taxon>
        <taxon>Streptophyta</taxon>
        <taxon>Embryophyta</taxon>
        <taxon>Tracheophyta</taxon>
        <taxon>Polypodiopsida</taxon>
        <taxon>Polypodiidae</taxon>
        <taxon>Polypodiales</taxon>
        <taxon>Pteridineae</taxon>
        <taxon>Pteridaceae</taxon>
        <taxon>Parkerioideae</taxon>
        <taxon>Ceratopteris</taxon>
    </lineage>
</organism>
<dbReference type="InterPro" id="IPR026960">
    <property type="entry name" value="RVT-Znf"/>
</dbReference>
<reference evidence="2" key="1">
    <citation type="submission" date="2021-08" db="EMBL/GenBank/DDBJ databases">
        <title>WGS assembly of Ceratopteris richardii.</title>
        <authorList>
            <person name="Marchant D.B."/>
            <person name="Chen G."/>
            <person name="Jenkins J."/>
            <person name="Shu S."/>
            <person name="Leebens-Mack J."/>
            <person name="Grimwood J."/>
            <person name="Schmutz J."/>
            <person name="Soltis P."/>
            <person name="Soltis D."/>
            <person name="Chen Z.-H."/>
        </authorList>
    </citation>
    <scope>NUCLEOTIDE SEQUENCE</scope>
    <source>
        <strain evidence="2">Whitten #5841</strain>
        <tissue evidence="2">Leaf</tissue>
    </source>
</reference>
<name>A0A8T2QTQ1_CERRI</name>
<sequence>MARKVAFIMRITSSQKPLWLDIFWQFMENARLFYKGCWKQDAWNKLFSHAPLQISSPKLNFLLRSFKLEASCLKWNGRQRYTGNSLAALSPYWSFLSNPPLALSLGASARYFNNKGIDSIAKCYDSKWEILSFPALRRRYAVGAAYRSKWLQLACFLQLYQIPLSVDASDPWRDWLFAKHTRWWNGSANIYYSSLLPNESIAEQCNFRWKLKKFSAWWDGRFCGIWDSFFTFKAKIFMWRIFTGHFTLGVFLSEHGLEGTRSTHCASYTENMRHAFRTCPQIQRW</sequence>
<dbReference type="Proteomes" id="UP000825935">
    <property type="component" value="Chromosome 32"/>
</dbReference>
<gene>
    <name evidence="2" type="ORF">KP509_32G054400</name>
</gene>
<proteinExistence type="predicted"/>
<protein>
    <recommendedName>
        <fullName evidence="1">Reverse transcriptase zinc-binding domain-containing protein</fullName>
    </recommendedName>
</protein>
<dbReference type="EMBL" id="CM035437">
    <property type="protein sequence ID" value="KAH7287399.1"/>
    <property type="molecule type" value="Genomic_DNA"/>
</dbReference>
<accession>A0A8T2QTQ1</accession>
<dbReference type="Pfam" id="PF13966">
    <property type="entry name" value="zf-RVT"/>
    <property type="match status" value="1"/>
</dbReference>
<comment type="caution">
    <text evidence="2">The sequence shown here is derived from an EMBL/GenBank/DDBJ whole genome shotgun (WGS) entry which is preliminary data.</text>
</comment>
<feature type="domain" description="Reverse transcriptase zinc-binding" evidence="1">
    <location>
        <begin position="223"/>
        <end position="283"/>
    </location>
</feature>
<evidence type="ECO:0000259" key="1">
    <source>
        <dbReference type="Pfam" id="PF13966"/>
    </source>
</evidence>
<evidence type="ECO:0000313" key="2">
    <source>
        <dbReference type="EMBL" id="KAH7287399.1"/>
    </source>
</evidence>
<keyword evidence="3" id="KW-1185">Reference proteome</keyword>
<evidence type="ECO:0000313" key="3">
    <source>
        <dbReference type="Proteomes" id="UP000825935"/>
    </source>
</evidence>
<dbReference type="AlphaFoldDB" id="A0A8T2QTQ1"/>
<dbReference type="OrthoDB" id="1749408at2759"/>